<dbReference type="PANTHER" id="PTHR43157:SF31">
    <property type="entry name" value="PHOSPHATIDYLINOSITOL-GLYCAN BIOSYNTHESIS CLASS F PROTEIN"/>
    <property type="match status" value="1"/>
</dbReference>
<dbReference type="InterPro" id="IPR036291">
    <property type="entry name" value="NAD(P)-bd_dom_sf"/>
</dbReference>
<sequence length="396" mass="43079">MRLLLLLSSVALLATAAFSFRLPVSMSGRTQPSTMAQTDLTQPSTVASKAQAKSEHLPSSPWPLATDSTVASAWQAVSLPPTLAARVIGLAQPQRLPRPNLTGRIAVVSGANTGIGRKTAEHLAETGVTLIMACRSKERGEQAMADMERSFSRRGIKTNIEVMQLDLLEPASIRAFARDFKQKYDALHILVNNAGTNIPGITDRGLDYVFTVSYLGHFMLTNLLYDTIKATPDARVVNVSSLLHRYGTTQWAAAATGKRGSDNYFNALFHVYCDSKLAMMIFTQSDIWRAVPLWLRIPLDLFMRVAFLSTEQGCHTSVMAALAPLEALSTDGEPALYLQPYKGPVQKRPFDVIGPFGGTVPTTASLPADVKAEGERLWDTSAKIWEAAEAGTLRTV</sequence>
<evidence type="ECO:0000313" key="5">
    <source>
        <dbReference type="Proteomes" id="UP000664859"/>
    </source>
</evidence>
<proteinExistence type="predicted"/>
<dbReference type="AlphaFoldDB" id="A0A835YP27"/>
<keyword evidence="3" id="KW-0732">Signal</keyword>
<keyword evidence="1" id="KW-0560">Oxidoreductase</keyword>
<dbReference type="InterPro" id="IPR002347">
    <property type="entry name" value="SDR_fam"/>
</dbReference>
<keyword evidence="5" id="KW-1185">Reference proteome</keyword>
<dbReference type="Gene3D" id="3.40.50.720">
    <property type="entry name" value="NAD(P)-binding Rossmann-like Domain"/>
    <property type="match status" value="1"/>
</dbReference>
<evidence type="ECO:0000256" key="2">
    <source>
        <dbReference type="SAM" id="MobiDB-lite"/>
    </source>
</evidence>
<dbReference type="EMBL" id="JAFCMP010000515">
    <property type="protein sequence ID" value="KAG5178416.1"/>
    <property type="molecule type" value="Genomic_DNA"/>
</dbReference>
<dbReference type="Proteomes" id="UP000664859">
    <property type="component" value="Unassembled WGS sequence"/>
</dbReference>
<evidence type="ECO:0000256" key="1">
    <source>
        <dbReference type="ARBA" id="ARBA00023002"/>
    </source>
</evidence>
<dbReference type="OrthoDB" id="47007at2759"/>
<feature type="signal peptide" evidence="3">
    <location>
        <begin position="1"/>
        <end position="19"/>
    </location>
</feature>
<feature type="compositionally biased region" description="Polar residues" evidence="2">
    <location>
        <begin position="29"/>
        <end position="48"/>
    </location>
</feature>
<dbReference type="GO" id="GO:0016491">
    <property type="term" value="F:oxidoreductase activity"/>
    <property type="evidence" value="ECO:0007669"/>
    <property type="project" value="UniProtKB-KW"/>
</dbReference>
<feature type="region of interest" description="Disordered" evidence="2">
    <location>
        <begin position="29"/>
        <end position="62"/>
    </location>
</feature>
<dbReference type="SUPFAM" id="SSF51735">
    <property type="entry name" value="NAD(P)-binding Rossmann-fold domains"/>
    <property type="match status" value="1"/>
</dbReference>
<accession>A0A835YP27</accession>
<evidence type="ECO:0000313" key="4">
    <source>
        <dbReference type="EMBL" id="KAG5178416.1"/>
    </source>
</evidence>
<evidence type="ECO:0000256" key="3">
    <source>
        <dbReference type="SAM" id="SignalP"/>
    </source>
</evidence>
<dbReference type="PRINTS" id="PR00081">
    <property type="entry name" value="GDHRDH"/>
</dbReference>
<protein>
    <recommendedName>
        <fullName evidence="6">Retinol dehydrogenase 12</fullName>
    </recommendedName>
</protein>
<evidence type="ECO:0008006" key="6">
    <source>
        <dbReference type="Google" id="ProtNLM"/>
    </source>
</evidence>
<gene>
    <name evidence="4" type="ORF">JKP88DRAFT_329698</name>
</gene>
<dbReference type="Pfam" id="PF00106">
    <property type="entry name" value="adh_short"/>
    <property type="match status" value="1"/>
</dbReference>
<feature type="chain" id="PRO_5032961010" description="Retinol dehydrogenase 12" evidence="3">
    <location>
        <begin position="20"/>
        <end position="396"/>
    </location>
</feature>
<dbReference type="PANTHER" id="PTHR43157">
    <property type="entry name" value="PHOSPHATIDYLINOSITOL-GLYCAN BIOSYNTHESIS CLASS F PROTEIN-RELATED"/>
    <property type="match status" value="1"/>
</dbReference>
<name>A0A835YP27_9STRA</name>
<reference evidence="4" key="1">
    <citation type="submission" date="2021-02" db="EMBL/GenBank/DDBJ databases">
        <title>First Annotated Genome of the Yellow-green Alga Tribonema minus.</title>
        <authorList>
            <person name="Mahan K.M."/>
        </authorList>
    </citation>
    <scope>NUCLEOTIDE SEQUENCE</scope>
    <source>
        <strain evidence="4">UTEX B ZZ1240</strain>
    </source>
</reference>
<comment type="caution">
    <text evidence="4">The sequence shown here is derived from an EMBL/GenBank/DDBJ whole genome shotgun (WGS) entry which is preliminary data.</text>
</comment>
<organism evidence="4 5">
    <name type="scientific">Tribonema minus</name>
    <dbReference type="NCBI Taxonomy" id="303371"/>
    <lineage>
        <taxon>Eukaryota</taxon>
        <taxon>Sar</taxon>
        <taxon>Stramenopiles</taxon>
        <taxon>Ochrophyta</taxon>
        <taxon>PX clade</taxon>
        <taxon>Xanthophyceae</taxon>
        <taxon>Tribonematales</taxon>
        <taxon>Tribonemataceae</taxon>
        <taxon>Tribonema</taxon>
    </lineage>
</organism>